<dbReference type="SUPFAM" id="SSF55781">
    <property type="entry name" value="GAF domain-like"/>
    <property type="match status" value="1"/>
</dbReference>
<evidence type="ECO:0000259" key="4">
    <source>
        <dbReference type="PROSITE" id="PS51077"/>
    </source>
</evidence>
<proteinExistence type="predicted"/>
<dbReference type="PANTHER" id="PTHR30136:SF35">
    <property type="entry name" value="HTH-TYPE TRANSCRIPTIONAL REGULATOR RV1719"/>
    <property type="match status" value="1"/>
</dbReference>
<sequence>MNTATTPSAPRRNSSGLGRDIEILELLGTDEALRSGGLGVSQVAQSTGRDKAVVSRTLATLAESGLVERDDDTLRYLLGPRLYALAAHTASTTLVHASRSILRRLVQSTRETSHLCVLRGGNVLTLLSELSPHDVRTTGWAGTTTAAWRTPSGRALLSDWDEESLARWYEDHGQDQPLVGRFDQADPSVFPVLDAPPPGNAPVTDLASLLTELARIREQGYALSDEELEFGVVAASAPITDFTGRIVAAVNVSAPKARIGHRLDALGVFVSRAARELSARLGATGA</sequence>
<dbReference type="Proteomes" id="UP000317209">
    <property type="component" value="Unassembled WGS sequence"/>
</dbReference>
<evidence type="ECO:0000259" key="5">
    <source>
        <dbReference type="PROSITE" id="PS51078"/>
    </source>
</evidence>
<dbReference type="InterPro" id="IPR036388">
    <property type="entry name" value="WH-like_DNA-bd_sf"/>
</dbReference>
<dbReference type="Gene3D" id="3.30.450.40">
    <property type="match status" value="1"/>
</dbReference>
<protein>
    <submittedName>
        <fullName evidence="6">IclR family transcriptional regulator</fullName>
    </submittedName>
</protein>
<evidence type="ECO:0000313" key="7">
    <source>
        <dbReference type="Proteomes" id="UP000317209"/>
    </source>
</evidence>
<name>A0A543BPU8_9MICO</name>
<feature type="domain" description="HTH iclR-type" evidence="4">
    <location>
        <begin position="14"/>
        <end position="80"/>
    </location>
</feature>
<dbReference type="PROSITE" id="PS51078">
    <property type="entry name" value="ICLR_ED"/>
    <property type="match status" value="1"/>
</dbReference>
<dbReference type="OrthoDB" id="4924204at2"/>
<reference evidence="6 7" key="1">
    <citation type="submission" date="2019-06" db="EMBL/GenBank/DDBJ databases">
        <title>Sequencing the genomes of 1000 actinobacteria strains.</title>
        <authorList>
            <person name="Klenk H.-P."/>
        </authorList>
    </citation>
    <scope>NUCLEOTIDE SEQUENCE [LARGE SCALE GENOMIC DNA]</scope>
    <source>
        <strain evidence="6 7">DSM 20169</strain>
    </source>
</reference>
<dbReference type="Pfam" id="PF09339">
    <property type="entry name" value="HTH_IclR"/>
    <property type="match status" value="1"/>
</dbReference>
<keyword evidence="7" id="KW-1185">Reference proteome</keyword>
<dbReference type="SUPFAM" id="SSF46785">
    <property type="entry name" value="Winged helix' DNA-binding domain"/>
    <property type="match status" value="1"/>
</dbReference>
<dbReference type="PROSITE" id="PS51077">
    <property type="entry name" value="HTH_ICLR"/>
    <property type="match status" value="1"/>
</dbReference>
<evidence type="ECO:0000256" key="2">
    <source>
        <dbReference type="ARBA" id="ARBA00023125"/>
    </source>
</evidence>
<dbReference type="GO" id="GO:0045892">
    <property type="term" value="P:negative regulation of DNA-templated transcription"/>
    <property type="evidence" value="ECO:0007669"/>
    <property type="project" value="TreeGrafter"/>
</dbReference>
<dbReference type="RefSeq" id="WP_141872669.1">
    <property type="nucleotide sequence ID" value="NZ_VFOX01000001.1"/>
</dbReference>
<dbReference type="InterPro" id="IPR050707">
    <property type="entry name" value="HTH_MetabolicPath_Reg"/>
</dbReference>
<evidence type="ECO:0000313" key="6">
    <source>
        <dbReference type="EMBL" id="TQL86854.1"/>
    </source>
</evidence>
<dbReference type="InterPro" id="IPR005471">
    <property type="entry name" value="Tscrpt_reg_IclR_N"/>
</dbReference>
<keyword evidence="1" id="KW-0805">Transcription regulation</keyword>
<dbReference type="GO" id="GO:0003677">
    <property type="term" value="F:DNA binding"/>
    <property type="evidence" value="ECO:0007669"/>
    <property type="project" value="UniProtKB-KW"/>
</dbReference>
<keyword evidence="2" id="KW-0238">DNA-binding</keyword>
<dbReference type="InterPro" id="IPR014757">
    <property type="entry name" value="Tscrpt_reg_IclR_C"/>
</dbReference>
<dbReference type="Pfam" id="PF01614">
    <property type="entry name" value="IclR_C"/>
    <property type="match status" value="2"/>
</dbReference>
<feature type="domain" description="IclR-ED" evidence="5">
    <location>
        <begin position="81"/>
        <end position="283"/>
    </location>
</feature>
<accession>A0A543BPU8</accession>
<dbReference type="Gene3D" id="1.10.10.10">
    <property type="entry name" value="Winged helix-like DNA-binding domain superfamily/Winged helix DNA-binding domain"/>
    <property type="match status" value="1"/>
</dbReference>
<evidence type="ECO:0000256" key="3">
    <source>
        <dbReference type="ARBA" id="ARBA00023163"/>
    </source>
</evidence>
<dbReference type="AlphaFoldDB" id="A0A543BPU8"/>
<dbReference type="GO" id="GO:0003700">
    <property type="term" value="F:DNA-binding transcription factor activity"/>
    <property type="evidence" value="ECO:0007669"/>
    <property type="project" value="TreeGrafter"/>
</dbReference>
<dbReference type="SMART" id="SM00346">
    <property type="entry name" value="HTH_ICLR"/>
    <property type="match status" value="1"/>
</dbReference>
<gene>
    <name evidence="6" type="ORF">FB560_2519</name>
</gene>
<dbReference type="InterPro" id="IPR036390">
    <property type="entry name" value="WH_DNA-bd_sf"/>
</dbReference>
<evidence type="ECO:0000256" key="1">
    <source>
        <dbReference type="ARBA" id="ARBA00023015"/>
    </source>
</evidence>
<dbReference type="InterPro" id="IPR029016">
    <property type="entry name" value="GAF-like_dom_sf"/>
</dbReference>
<dbReference type="EMBL" id="VFOX01000001">
    <property type="protein sequence ID" value="TQL86854.1"/>
    <property type="molecule type" value="Genomic_DNA"/>
</dbReference>
<dbReference type="PANTHER" id="PTHR30136">
    <property type="entry name" value="HELIX-TURN-HELIX TRANSCRIPTIONAL REGULATOR, ICLR FAMILY"/>
    <property type="match status" value="1"/>
</dbReference>
<keyword evidence="3" id="KW-0804">Transcription</keyword>
<comment type="caution">
    <text evidence="6">The sequence shown here is derived from an EMBL/GenBank/DDBJ whole genome shotgun (WGS) entry which is preliminary data.</text>
</comment>
<organism evidence="6 7">
    <name type="scientific">Microbacterium saperdae</name>
    <dbReference type="NCBI Taxonomy" id="69368"/>
    <lineage>
        <taxon>Bacteria</taxon>
        <taxon>Bacillati</taxon>
        <taxon>Actinomycetota</taxon>
        <taxon>Actinomycetes</taxon>
        <taxon>Micrococcales</taxon>
        <taxon>Microbacteriaceae</taxon>
        <taxon>Microbacterium</taxon>
    </lineage>
</organism>